<accession>A0A418W5U8</accession>
<proteinExistence type="predicted"/>
<dbReference type="InterPro" id="IPR037883">
    <property type="entry name" value="Knr4/Smi1-like_sf"/>
</dbReference>
<evidence type="ECO:0000259" key="1">
    <source>
        <dbReference type="SMART" id="SM00860"/>
    </source>
</evidence>
<dbReference type="SUPFAM" id="SSF160631">
    <property type="entry name" value="SMI1/KNR4-like"/>
    <property type="match status" value="1"/>
</dbReference>
<dbReference type="OrthoDB" id="7875953at2"/>
<comment type="caution">
    <text evidence="2">The sequence shown here is derived from an EMBL/GenBank/DDBJ whole genome shotgun (WGS) entry which is preliminary data.</text>
</comment>
<dbReference type="SMART" id="SM00860">
    <property type="entry name" value="SMI1_KNR4"/>
    <property type="match status" value="1"/>
</dbReference>
<feature type="domain" description="Knr4/Smi1-like" evidence="1">
    <location>
        <begin position="20"/>
        <end position="141"/>
    </location>
</feature>
<dbReference type="Gene3D" id="3.40.1580.10">
    <property type="entry name" value="SMI1/KNR4-like"/>
    <property type="match status" value="1"/>
</dbReference>
<sequence>MSTAREYFERLCRSGAVSGPVDDGVIAQAEAELDVQFPSEYRDLLENYGAVLAGGVEVYGLPRAEINDPPLWQNVVSVTKQLRKWGQAGSDRVDFVPICDDGGGVYFYLDTSVSPKTRICAVGPGVDKVLTTTALFQFFVDLSEGKVVV</sequence>
<dbReference type="InterPro" id="IPR018958">
    <property type="entry name" value="Knr4/Smi1-like_dom"/>
</dbReference>
<evidence type="ECO:0000313" key="3">
    <source>
        <dbReference type="Proteomes" id="UP000286100"/>
    </source>
</evidence>
<dbReference type="RefSeq" id="WP_119763947.1">
    <property type="nucleotide sequence ID" value="NZ_QYUM01000004.1"/>
</dbReference>
<gene>
    <name evidence="2" type="ORF">D3876_15300</name>
</gene>
<evidence type="ECO:0000313" key="2">
    <source>
        <dbReference type="EMBL" id="RJF85318.1"/>
    </source>
</evidence>
<protein>
    <submittedName>
        <fullName evidence="2">SMI1/KNR4 family protein</fullName>
    </submittedName>
</protein>
<organism evidence="2 3">
    <name type="scientific">Sphingomonas cavernae</name>
    <dbReference type="NCBI Taxonomy" id="2320861"/>
    <lineage>
        <taxon>Bacteria</taxon>
        <taxon>Pseudomonadati</taxon>
        <taxon>Pseudomonadota</taxon>
        <taxon>Alphaproteobacteria</taxon>
        <taxon>Sphingomonadales</taxon>
        <taxon>Sphingomonadaceae</taxon>
        <taxon>Sphingomonas</taxon>
    </lineage>
</organism>
<reference evidence="2 3" key="1">
    <citation type="submission" date="2018-09" db="EMBL/GenBank/DDBJ databases">
        <authorList>
            <person name="Zhu H."/>
        </authorList>
    </citation>
    <scope>NUCLEOTIDE SEQUENCE [LARGE SCALE GENOMIC DNA]</scope>
    <source>
        <strain evidence="2 3">K2R01-6</strain>
    </source>
</reference>
<dbReference type="AlphaFoldDB" id="A0A418W5U8"/>
<dbReference type="Proteomes" id="UP000286100">
    <property type="component" value="Unassembled WGS sequence"/>
</dbReference>
<dbReference type="Pfam" id="PF14568">
    <property type="entry name" value="SUKH_6"/>
    <property type="match status" value="1"/>
</dbReference>
<name>A0A418W5U8_9SPHN</name>
<keyword evidence="3" id="KW-1185">Reference proteome</keyword>
<dbReference type="EMBL" id="QYUM01000004">
    <property type="protein sequence ID" value="RJF85318.1"/>
    <property type="molecule type" value="Genomic_DNA"/>
</dbReference>